<evidence type="ECO:0000313" key="1">
    <source>
        <dbReference type="EMBL" id="MPM97145.1"/>
    </source>
</evidence>
<dbReference type="AlphaFoldDB" id="A0A645E6M2"/>
<sequence length="61" mass="6702">MLKHDANGLAEELVLLLALAKYAAGGSALLQRGDIVQNLIVEYRTARAHPKVRHDALHLFV</sequence>
<organism evidence="1">
    <name type="scientific">bioreactor metagenome</name>
    <dbReference type="NCBI Taxonomy" id="1076179"/>
    <lineage>
        <taxon>unclassified sequences</taxon>
        <taxon>metagenomes</taxon>
        <taxon>ecological metagenomes</taxon>
    </lineage>
</organism>
<dbReference type="EMBL" id="VSSQ01043456">
    <property type="protein sequence ID" value="MPM97145.1"/>
    <property type="molecule type" value="Genomic_DNA"/>
</dbReference>
<proteinExistence type="predicted"/>
<name>A0A645E6M2_9ZZZZ</name>
<protein>
    <submittedName>
        <fullName evidence="1">Uncharacterized protein</fullName>
    </submittedName>
</protein>
<accession>A0A645E6M2</accession>
<comment type="caution">
    <text evidence="1">The sequence shown here is derived from an EMBL/GenBank/DDBJ whole genome shotgun (WGS) entry which is preliminary data.</text>
</comment>
<reference evidence="1" key="1">
    <citation type="submission" date="2019-08" db="EMBL/GenBank/DDBJ databases">
        <authorList>
            <person name="Kucharzyk K."/>
            <person name="Murdoch R.W."/>
            <person name="Higgins S."/>
            <person name="Loffler F."/>
        </authorList>
    </citation>
    <scope>NUCLEOTIDE SEQUENCE</scope>
</reference>
<gene>
    <name evidence="1" type="ORF">SDC9_144318</name>
</gene>